<feature type="transmembrane region" description="Helical" evidence="3">
    <location>
        <begin position="42"/>
        <end position="68"/>
    </location>
</feature>
<feature type="transmembrane region" description="Helical" evidence="3">
    <location>
        <begin position="199"/>
        <end position="218"/>
    </location>
</feature>
<feature type="transmembrane region" description="Helical" evidence="3">
    <location>
        <begin position="491"/>
        <end position="508"/>
    </location>
</feature>
<evidence type="ECO:0000256" key="1">
    <source>
        <dbReference type="ARBA" id="ARBA00004141"/>
    </source>
</evidence>
<feature type="transmembrane region" description="Helical" evidence="3">
    <location>
        <begin position="80"/>
        <end position="100"/>
    </location>
</feature>
<sequence>MLNKKLHENGSKDVVDGKDEAQLMLLKTEDVSSEDLAPNGGWGWMIALAMIVIFITTIGPAICFTIIFGDFLNSTGQAGSATTLLNSVFMVSFSFSGLLTNTLLKKYSIRPVGLIGSIIFVIPNIVIAGADHIYQMCIIFFLQGIGLGVMITVCNINFNAYFVKKRATVMTVTQVIIGIGSIAYPIFIEKSMRVYGFRGTSALIGALSLNCIAAMLVMHPVEWHMKNPEEIRKENALLEKKSHINPNESRLPGQEKMRKDGRRSSGDYVKTNAARWASLRSLKEGANEIPLLVETLKLASQSRVASSAEIDGVGPTVTVRSKSGSHHDLVTKRLSMLSAASMTSLTSTAALGDIQNQYQRQKERSKIRSDTGIKKADETRTKGFVSTMANFFEVSLFKDWKFINTCTGISFVFASEYAFSSFLPLIMNDAGYSKSEAAYAVTIGAVAELVSRIFLAFFTMLVDVRAKYIFFVAMIVVVFAKLSFLCYQDTLMGIFITSAAISFIRSWFFTTQPLVVIENFSSDKFAAAYGVFTIISGAVNIISGPFVGLIKDLTNDFDICQYVLLFMNIVFIIPWALEFLIVDMRKDKKTKINSDAP</sequence>
<reference evidence="6 7" key="1">
    <citation type="submission" date="2025-04" db="UniProtKB">
        <authorList>
            <consortium name="RefSeq"/>
        </authorList>
    </citation>
    <scope>IDENTIFICATION</scope>
</reference>
<dbReference type="InterPro" id="IPR036259">
    <property type="entry name" value="MFS_trans_sf"/>
</dbReference>
<comment type="subcellular location">
    <subcellularLocation>
        <location evidence="1">Membrane</location>
        <topology evidence="1">Multi-pass membrane protein</topology>
    </subcellularLocation>
</comment>
<dbReference type="SUPFAM" id="SSF103473">
    <property type="entry name" value="MFS general substrate transporter"/>
    <property type="match status" value="1"/>
</dbReference>
<evidence type="ECO:0000259" key="4">
    <source>
        <dbReference type="PROSITE" id="PS50850"/>
    </source>
</evidence>
<evidence type="ECO:0000313" key="8">
    <source>
        <dbReference type="RefSeq" id="XP_015595060.1"/>
    </source>
</evidence>
<dbReference type="InterPro" id="IPR011701">
    <property type="entry name" value="MFS"/>
</dbReference>
<feature type="region of interest" description="Disordered" evidence="2">
    <location>
        <begin position="243"/>
        <end position="266"/>
    </location>
</feature>
<evidence type="ECO:0000256" key="2">
    <source>
        <dbReference type="SAM" id="MobiDB-lite"/>
    </source>
</evidence>
<dbReference type="RefSeq" id="XP_015595058.1">
    <property type="nucleotide sequence ID" value="XM_015739572.2"/>
</dbReference>
<dbReference type="RefSeq" id="XP_015595059.1">
    <property type="nucleotide sequence ID" value="XM_015739573.2"/>
</dbReference>
<dbReference type="Gene3D" id="1.20.1250.20">
    <property type="entry name" value="MFS general substrate transporter like domains"/>
    <property type="match status" value="2"/>
</dbReference>
<feature type="transmembrane region" description="Helical" evidence="3">
    <location>
        <begin position="529"/>
        <end position="550"/>
    </location>
</feature>
<dbReference type="InterPro" id="IPR020846">
    <property type="entry name" value="MFS_dom"/>
</dbReference>
<proteinExistence type="predicted"/>
<evidence type="ECO:0000313" key="7">
    <source>
        <dbReference type="RefSeq" id="XP_015595059.1"/>
    </source>
</evidence>
<dbReference type="PANTHER" id="PTHR11360:SF309">
    <property type="entry name" value="MONOCARBOXYLATE TRANSPORTER 7-LIKE PROTEIN"/>
    <property type="match status" value="1"/>
</dbReference>
<dbReference type="GO" id="GO:0016020">
    <property type="term" value="C:membrane"/>
    <property type="evidence" value="ECO:0007669"/>
    <property type="project" value="UniProtKB-SubCell"/>
</dbReference>
<dbReference type="AlphaFoldDB" id="A0AAJ7BUX8"/>
<dbReference type="RefSeq" id="XP_015595060.1">
    <property type="nucleotide sequence ID" value="XM_015739574.2"/>
</dbReference>
<keyword evidence="5" id="KW-1185">Reference proteome</keyword>
<evidence type="ECO:0000256" key="3">
    <source>
        <dbReference type="SAM" id="Phobius"/>
    </source>
</evidence>
<keyword evidence="3" id="KW-0812">Transmembrane</keyword>
<accession>A0AAJ7BUX8</accession>
<dbReference type="GeneID" id="107267625"/>
<dbReference type="InterPro" id="IPR050327">
    <property type="entry name" value="Proton-linked_MCT"/>
</dbReference>
<feature type="transmembrane region" description="Helical" evidence="3">
    <location>
        <begin position="402"/>
        <end position="426"/>
    </location>
</feature>
<feature type="transmembrane region" description="Helical" evidence="3">
    <location>
        <begin position="468"/>
        <end position="485"/>
    </location>
</feature>
<evidence type="ECO:0000313" key="6">
    <source>
        <dbReference type="RefSeq" id="XP_015595058.1"/>
    </source>
</evidence>
<feature type="transmembrane region" description="Helical" evidence="3">
    <location>
        <begin position="107"/>
        <end position="127"/>
    </location>
</feature>
<keyword evidence="3" id="KW-0472">Membrane</keyword>
<evidence type="ECO:0000313" key="5">
    <source>
        <dbReference type="Proteomes" id="UP000694920"/>
    </source>
</evidence>
<protein>
    <submittedName>
        <fullName evidence="6 7">Uncharacterized protein LOC107267625 isoform X1</fullName>
    </submittedName>
</protein>
<dbReference type="PANTHER" id="PTHR11360">
    <property type="entry name" value="MONOCARBOXYLATE TRANSPORTER"/>
    <property type="match status" value="1"/>
</dbReference>
<feature type="domain" description="Major facilitator superfamily (MFS) profile" evidence="4">
    <location>
        <begin position="45"/>
        <end position="586"/>
    </location>
</feature>
<feature type="transmembrane region" description="Helical" evidence="3">
    <location>
        <begin position="438"/>
        <end position="461"/>
    </location>
</feature>
<dbReference type="PROSITE" id="PS50850">
    <property type="entry name" value="MFS"/>
    <property type="match status" value="1"/>
</dbReference>
<dbReference type="Pfam" id="PF07690">
    <property type="entry name" value="MFS_1"/>
    <property type="match status" value="2"/>
</dbReference>
<feature type="transmembrane region" description="Helical" evidence="3">
    <location>
        <begin position="168"/>
        <end position="187"/>
    </location>
</feature>
<organism evidence="5 8">
    <name type="scientific">Cephus cinctus</name>
    <name type="common">Wheat stem sawfly</name>
    <dbReference type="NCBI Taxonomy" id="211228"/>
    <lineage>
        <taxon>Eukaryota</taxon>
        <taxon>Metazoa</taxon>
        <taxon>Ecdysozoa</taxon>
        <taxon>Arthropoda</taxon>
        <taxon>Hexapoda</taxon>
        <taxon>Insecta</taxon>
        <taxon>Pterygota</taxon>
        <taxon>Neoptera</taxon>
        <taxon>Endopterygota</taxon>
        <taxon>Hymenoptera</taxon>
        <taxon>Cephoidea</taxon>
        <taxon>Cephidae</taxon>
        <taxon>Cephus</taxon>
    </lineage>
</organism>
<dbReference type="Proteomes" id="UP000694920">
    <property type="component" value="Unplaced"/>
</dbReference>
<dbReference type="KEGG" id="ccin:107267625"/>
<feature type="compositionally biased region" description="Basic and acidic residues" evidence="2">
    <location>
        <begin position="253"/>
        <end position="265"/>
    </location>
</feature>
<feature type="transmembrane region" description="Helical" evidence="3">
    <location>
        <begin position="562"/>
        <end position="582"/>
    </location>
</feature>
<name>A0AAJ7BUX8_CEPCN</name>
<feature type="transmembrane region" description="Helical" evidence="3">
    <location>
        <begin position="133"/>
        <end position="156"/>
    </location>
</feature>
<dbReference type="GO" id="GO:0008028">
    <property type="term" value="F:monocarboxylic acid transmembrane transporter activity"/>
    <property type="evidence" value="ECO:0007669"/>
    <property type="project" value="TreeGrafter"/>
</dbReference>
<keyword evidence="3" id="KW-1133">Transmembrane helix</keyword>
<gene>
    <name evidence="6 7 8" type="primary">LOC107267625</name>
</gene>